<sequence>MQPLSMQSHSHYIQKYKLFQSQDFDAVQERISHYLCAHEFKQVHDALLDVQLYGFKLGNSALFDLQYRAPVEVIIDARSEFYFLRLTLDGHCQVLTENDEASQHIGEISVSNPGRRNKIVTNQDCRNLVLKLSKADLEQHLAEKLGYRPHQALVFNAAAIGVDEYQIIVDTIHYLLQVHYHSEEMWPDLSQHFSDYLLNLLLLNLPHNHSDSLKNRHRKQLLPAYVRAAKQYLDEHLHDEVSMEEVSAACGVAQRTLQKGFMQFLQQTPVEYLREQRLQRIHSELLQADKKASVTDVLLRNGINSIGHFSKHYKNRFGCLPSQTLKKKHQLN</sequence>
<evidence type="ECO:0000259" key="4">
    <source>
        <dbReference type="PROSITE" id="PS01124"/>
    </source>
</evidence>
<dbReference type="InterPro" id="IPR050204">
    <property type="entry name" value="AraC_XylS_family_regulators"/>
</dbReference>
<dbReference type="PROSITE" id="PS01124">
    <property type="entry name" value="HTH_ARAC_FAMILY_2"/>
    <property type="match status" value="1"/>
</dbReference>
<evidence type="ECO:0000256" key="2">
    <source>
        <dbReference type="ARBA" id="ARBA00023125"/>
    </source>
</evidence>
<dbReference type="Pfam" id="PF12833">
    <property type="entry name" value="HTH_18"/>
    <property type="match status" value="1"/>
</dbReference>
<reference evidence="5 6" key="1">
    <citation type="journal article" date="2022" name="Res Sq">
        <title>Evolution of multicellular longitudinally dividing oral cavity symbionts (Neisseriaceae).</title>
        <authorList>
            <person name="Nyongesa S."/>
            <person name="Weber P."/>
            <person name="Bernet E."/>
            <person name="Pullido F."/>
            <person name="Nieckarz M."/>
            <person name="Delaby M."/>
            <person name="Nieves C."/>
            <person name="Viehboeck T."/>
            <person name="Krause N."/>
            <person name="Rivera-Millot A."/>
            <person name="Nakamura A."/>
            <person name="Vischer N."/>
            <person name="VanNieuwenhze M."/>
            <person name="Brun Y."/>
            <person name="Cava F."/>
            <person name="Bulgheresi S."/>
            <person name="Veyrier F."/>
        </authorList>
    </citation>
    <scope>NUCLEOTIDE SEQUENCE [LARGE SCALE GENOMIC DNA]</scope>
    <source>
        <strain evidence="5 6">SN4</strain>
    </source>
</reference>
<dbReference type="InterPro" id="IPR009057">
    <property type="entry name" value="Homeodomain-like_sf"/>
</dbReference>
<evidence type="ECO:0000256" key="1">
    <source>
        <dbReference type="ARBA" id="ARBA00023015"/>
    </source>
</evidence>
<dbReference type="PANTHER" id="PTHR46796">
    <property type="entry name" value="HTH-TYPE TRANSCRIPTIONAL ACTIVATOR RHAS-RELATED"/>
    <property type="match status" value="1"/>
</dbReference>
<dbReference type="Proteomes" id="UP000832011">
    <property type="component" value="Chromosome"/>
</dbReference>
<gene>
    <name evidence="5" type="ORF">LVJ82_03845</name>
</gene>
<dbReference type="InterPro" id="IPR018060">
    <property type="entry name" value="HTH_AraC"/>
</dbReference>
<organism evidence="5 6">
    <name type="scientific">Vitreoscilla massiliensis</name>
    <dbReference type="NCBI Taxonomy" id="1689272"/>
    <lineage>
        <taxon>Bacteria</taxon>
        <taxon>Pseudomonadati</taxon>
        <taxon>Pseudomonadota</taxon>
        <taxon>Betaproteobacteria</taxon>
        <taxon>Neisseriales</taxon>
        <taxon>Neisseriaceae</taxon>
        <taxon>Vitreoscilla</taxon>
    </lineage>
</organism>
<dbReference type="Pfam" id="PF14525">
    <property type="entry name" value="AraC_binding_2"/>
    <property type="match status" value="1"/>
</dbReference>
<dbReference type="InterPro" id="IPR035418">
    <property type="entry name" value="AraC-bd_2"/>
</dbReference>
<protein>
    <submittedName>
        <fullName evidence="5">AraC family transcriptional regulator</fullName>
    </submittedName>
</protein>
<dbReference type="InterPro" id="IPR018062">
    <property type="entry name" value="HTH_AraC-typ_CS"/>
</dbReference>
<dbReference type="Gene3D" id="1.10.10.60">
    <property type="entry name" value="Homeodomain-like"/>
    <property type="match status" value="1"/>
</dbReference>
<keyword evidence="1" id="KW-0805">Transcription regulation</keyword>
<dbReference type="PROSITE" id="PS00041">
    <property type="entry name" value="HTH_ARAC_FAMILY_1"/>
    <property type="match status" value="1"/>
</dbReference>
<keyword evidence="2" id="KW-0238">DNA-binding</keyword>
<dbReference type="SUPFAM" id="SSF46689">
    <property type="entry name" value="Homeodomain-like"/>
    <property type="match status" value="1"/>
</dbReference>
<proteinExistence type="predicted"/>
<name>A0ABY4E2X7_9NEIS</name>
<dbReference type="EMBL" id="CP091511">
    <property type="protein sequence ID" value="UOO90130.1"/>
    <property type="molecule type" value="Genomic_DNA"/>
</dbReference>
<evidence type="ECO:0000313" key="5">
    <source>
        <dbReference type="EMBL" id="UOO90130.1"/>
    </source>
</evidence>
<dbReference type="SMART" id="SM00342">
    <property type="entry name" value="HTH_ARAC"/>
    <property type="match status" value="1"/>
</dbReference>
<accession>A0ABY4E2X7</accession>
<keyword evidence="3" id="KW-0804">Transcription</keyword>
<evidence type="ECO:0000256" key="3">
    <source>
        <dbReference type="ARBA" id="ARBA00023163"/>
    </source>
</evidence>
<keyword evidence="6" id="KW-1185">Reference proteome</keyword>
<dbReference type="RefSeq" id="WP_058355976.1">
    <property type="nucleotide sequence ID" value="NZ_CABKVG010000008.1"/>
</dbReference>
<evidence type="ECO:0000313" key="6">
    <source>
        <dbReference type="Proteomes" id="UP000832011"/>
    </source>
</evidence>
<feature type="domain" description="HTH araC/xylS-type" evidence="4">
    <location>
        <begin position="227"/>
        <end position="327"/>
    </location>
</feature>